<evidence type="ECO:0008006" key="3">
    <source>
        <dbReference type="Google" id="ProtNLM"/>
    </source>
</evidence>
<comment type="caution">
    <text evidence="1">The sequence shown here is derived from an EMBL/GenBank/DDBJ whole genome shotgun (WGS) entry which is preliminary data.</text>
</comment>
<organism evidence="1 2">
    <name type="scientific">Dinghuibacter silviterrae</name>
    <dbReference type="NCBI Taxonomy" id="1539049"/>
    <lineage>
        <taxon>Bacteria</taxon>
        <taxon>Pseudomonadati</taxon>
        <taxon>Bacteroidota</taxon>
        <taxon>Chitinophagia</taxon>
        <taxon>Chitinophagales</taxon>
        <taxon>Chitinophagaceae</taxon>
        <taxon>Dinghuibacter</taxon>
    </lineage>
</organism>
<evidence type="ECO:0000313" key="2">
    <source>
        <dbReference type="Proteomes" id="UP000294498"/>
    </source>
</evidence>
<dbReference type="AlphaFoldDB" id="A0A4R8DVF4"/>
<name>A0A4R8DVF4_9BACT</name>
<accession>A0A4R8DVF4</accession>
<reference evidence="1 2" key="1">
    <citation type="submission" date="2019-03" db="EMBL/GenBank/DDBJ databases">
        <title>Genomic Encyclopedia of Type Strains, Phase IV (KMG-IV): sequencing the most valuable type-strain genomes for metagenomic binning, comparative biology and taxonomic classification.</title>
        <authorList>
            <person name="Goeker M."/>
        </authorList>
    </citation>
    <scope>NUCLEOTIDE SEQUENCE [LARGE SCALE GENOMIC DNA]</scope>
    <source>
        <strain evidence="1 2">DSM 100059</strain>
    </source>
</reference>
<dbReference type="EMBL" id="SODV01000001">
    <property type="protein sequence ID" value="TDX01171.1"/>
    <property type="molecule type" value="Genomic_DNA"/>
</dbReference>
<keyword evidence="2" id="KW-1185">Reference proteome</keyword>
<protein>
    <recommendedName>
        <fullName evidence="3">Lipoprotein</fullName>
    </recommendedName>
</protein>
<sequence>MTMKRLAIALLVLAACHTKPKGLGYLEQYAGQAPGAIWGTEPLHSQLKDLLGDRYDPFVKDMAGAGALTKDKYLYTYATIDSGYAYILIDTHTDKIAAAIYTKAAIENFQSPGEAFDVPAVLKSQLDSLK</sequence>
<proteinExistence type="predicted"/>
<evidence type="ECO:0000313" key="1">
    <source>
        <dbReference type="EMBL" id="TDX01171.1"/>
    </source>
</evidence>
<dbReference type="PROSITE" id="PS51257">
    <property type="entry name" value="PROKAR_LIPOPROTEIN"/>
    <property type="match status" value="1"/>
</dbReference>
<gene>
    <name evidence="1" type="ORF">EDB95_2202</name>
</gene>
<dbReference type="Proteomes" id="UP000294498">
    <property type="component" value="Unassembled WGS sequence"/>
</dbReference>